<keyword evidence="5 8" id="KW-0456">Lyase</keyword>
<dbReference type="PANTHER" id="PTHR48078">
    <property type="entry name" value="THREONINE DEHYDRATASE, MITOCHONDRIAL-RELATED"/>
    <property type="match status" value="1"/>
</dbReference>
<evidence type="ECO:0000256" key="4">
    <source>
        <dbReference type="ARBA" id="ARBA00022898"/>
    </source>
</evidence>
<evidence type="ECO:0000256" key="1">
    <source>
        <dbReference type="ARBA" id="ARBA00001933"/>
    </source>
</evidence>
<evidence type="ECO:0000313" key="11">
    <source>
        <dbReference type="Proteomes" id="UP000596049"/>
    </source>
</evidence>
<evidence type="ECO:0000256" key="3">
    <source>
        <dbReference type="ARBA" id="ARBA00018679"/>
    </source>
</evidence>
<keyword evidence="8" id="KW-0028">Amino-acid biosynthesis</keyword>
<keyword evidence="8" id="KW-0791">Threonine biosynthesis</keyword>
<dbReference type="PIRSF" id="PIRSF038945">
    <property type="entry name" value="Thr_synthase"/>
    <property type="match status" value="1"/>
</dbReference>
<accession>A0ABX7AZ22</accession>
<proteinExistence type="inferred from homology"/>
<dbReference type="RefSeq" id="WP_053596874.1">
    <property type="nucleotide sequence ID" value="NZ_CP067341.1"/>
</dbReference>
<feature type="domain" description="Tryptophan synthase beta chain-like PALP" evidence="9">
    <location>
        <begin position="77"/>
        <end position="380"/>
    </location>
</feature>
<dbReference type="NCBIfam" id="TIGR00260">
    <property type="entry name" value="thrC"/>
    <property type="match status" value="1"/>
</dbReference>
<dbReference type="PANTHER" id="PTHR48078:SF6">
    <property type="entry name" value="L-THREONINE DEHYDRATASE CATABOLIC TDCB"/>
    <property type="match status" value="1"/>
</dbReference>
<dbReference type="SUPFAM" id="SSF53686">
    <property type="entry name" value="Tryptophan synthase beta subunit-like PLP-dependent enzymes"/>
    <property type="match status" value="1"/>
</dbReference>
<reference evidence="10 11" key="1">
    <citation type="submission" date="2020-01" db="EMBL/GenBank/DDBJ databases">
        <authorList>
            <person name="Liu G."/>
            <person name="Liu B."/>
        </authorList>
    </citation>
    <scope>NUCLEOTIDE SEQUENCE [LARGE SCALE GENOMIC DNA]</scope>
    <source>
        <strain evidence="10 11">FJAT-51161</strain>
    </source>
</reference>
<keyword evidence="4 8" id="KW-0663">Pyridoxal phosphate</keyword>
<dbReference type="Pfam" id="PF00291">
    <property type="entry name" value="PALP"/>
    <property type="match status" value="1"/>
</dbReference>
<dbReference type="CDD" id="cd01563">
    <property type="entry name" value="Thr-synth_1"/>
    <property type="match status" value="1"/>
</dbReference>
<dbReference type="InterPro" id="IPR036052">
    <property type="entry name" value="TrpB-like_PALP_sf"/>
</dbReference>
<evidence type="ECO:0000259" key="9">
    <source>
        <dbReference type="Pfam" id="PF00291"/>
    </source>
</evidence>
<evidence type="ECO:0000256" key="6">
    <source>
        <dbReference type="ARBA" id="ARBA00049144"/>
    </source>
</evidence>
<protein>
    <recommendedName>
        <fullName evidence="3 7">Threonine synthase</fullName>
        <ecNumber evidence="7 8">4.2.3.1</ecNumber>
    </recommendedName>
</protein>
<dbReference type="Proteomes" id="UP000596049">
    <property type="component" value="Chromosome"/>
</dbReference>
<dbReference type="Gene3D" id="3.40.50.1100">
    <property type="match status" value="2"/>
</dbReference>
<comment type="similarity">
    <text evidence="2 8">Belongs to the threonine synthase family.</text>
</comment>
<evidence type="ECO:0000313" key="10">
    <source>
        <dbReference type="EMBL" id="QQP14507.1"/>
    </source>
</evidence>
<name>A0ABX7AZ22_9BACI</name>
<gene>
    <name evidence="10" type="primary">thrC</name>
    <name evidence="10" type="ORF">FJQ98_11120</name>
</gene>
<evidence type="ECO:0000256" key="5">
    <source>
        <dbReference type="ARBA" id="ARBA00023239"/>
    </source>
</evidence>
<organism evidence="10 11">
    <name type="scientific">Lysinibacillus agricola</name>
    <dbReference type="NCBI Taxonomy" id="2590012"/>
    <lineage>
        <taxon>Bacteria</taxon>
        <taxon>Bacillati</taxon>
        <taxon>Bacillota</taxon>
        <taxon>Bacilli</taxon>
        <taxon>Bacillales</taxon>
        <taxon>Bacillaceae</taxon>
        <taxon>Lysinibacillus</taxon>
    </lineage>
</organism>
<dbReference type="EMBL" id="CP067341">
    <property type="protein sequence ID" value="QQP14507.1"/>
    <property type="molecule type" value="Genomic_DNA"/>
</dbReference>
<evidence type="ECO:0000256" key="2">
    <source>
        <dbReference type="ARBA" id="ARBA00005517"/>
    </source>
</evidence>
<comment type="catalytic activity">
    <reaction evidence="6 8">
        <text>O-phospho-L-homoserine + H2O = L-threonine + phosphate</text>
        <dbReference type="Rhea" id="RHEA:10840"/>
        <dbReference type="ChEBI" id="CHEBI:15377"/>
        <dbReference type="ChEBI" id="CHEBI:43474"/>
        <dbReference type="ChEBI" id="CHEBI:57590"/>
        <dbReference type="ChEBI" id="CHEBI:57926"/>
        <dbReference type="EC" id="4.2.3.1"/>
    </reaction>
</comment>
<keyword evidence="11" id="KW-1185">Reference proteome</keyword>
<comment type="cofactor">
    <cofactor evidence="1 8">
        <name>pyridoxal 5'-phosphate</name>
        <dbReference type="ChEBI" id="CHEBI:597326"/>
    </cofactor>
</comment>
<evidence type="ECO:0000256" key="7">
    <source>
        <dbReference type="NCBIfam" id="TIGR00260"/>
    </source>
</evidence>
<dbReference type="InterPro" id="IPR004450">
    <property type="entry name" value="Thr_synthase-like"/>
</dbReference>
<dbReference type="InterPro" id="IPR001926">
    <property type="entry name" value="TrpB-like_PALP"/>
</dbReference>
<dbReference type="GO" id="GO:0004795">
    <property type="term" value="F:threonine synthase activity"/>
    <property type="evidence" value="ECO:0007669"/>
    <property type="project" value="UniProtKB-EC"/>
</dbReference>
<comment type="function">
    <text evidence="8">Catalyzes the gamma-elimination of phosphate from L-phosphohomoserine and the beta-addition of water to produce L-threonine.</text>
</comment>
<comment type="pathway">
    <text evidence="8">Amino-acid biosynthesis; L-threonine biosynthesis; L-threonine from L-aspartate: step 5/5.</text>
</comment>
<dbReference type="EC" id="4.2.3.1" evidence="7 8"/>
<dbReference type="InterPro" id="IPR050147">
    <property type="entry name" value="Ser/Thr_Dehydratase"/>
</dbReference>
<sequence length="419" mass="46164">MKLSCIDCHKEYSIDSFRYLCDCGNLLDVIHDFKSIDSEYLKQIFNKRLADRVSPFASGVWRYKELISPELETNHIVTKYEGNTGLYKTEKISNYIGNRCTWVKAQSENPSGSFKDNGMTVAVSHGYSLGKTKFTCTSTGNTSSSLAMYASLANSESYVFVPNKNISVNKVLQTLSYGAKVITFEGTYDNGIQFLEKYSDDLGLYVCNSINPFRIEGQKSIIYEIAQYLQWKLPDWVIVPGGALSNVSALGKGLNDLYTLGFIDKIPRVAVVQAEGASPFHKMVENNQETLIPNPNPDTVASALNIGDPPSWKKGLRTLEQTNGITVSVTDEEILNAKAIVDQSGIGCEPASASTVAGLKKLVAQNVIDSDETAVCILTGNLLKDTEILKKYHLESNEEAHFANSIISAELTIENIKKL</sequence>
<dbReference type="InterPro" id="IPR026260">
    <property type="entry name" value="Thr_Synthase_bac/arc"/>
</dbReference>
<evidence type="ECO:0000256" key="8">
    <source>
        <dbReference type="PIRNR" id="PIRNR038945"/>
    </source>
</evidence>